<comment type="caution">
    <text evidence="2">The sequence shown here is derived from an EMBL/GenBank/DDBJ whole genome shotgun (WGS) entry which is preliminary data.</text>
</comment>
<dbReference type="PANTHER" id="PTHR39431">
    <property type="entry name" value="FRPA/C-RELATED PROTEIN"/>
    <property type="match status" value="1"/>
</dbReference>
<feature type="region of interest" description="Disordered" evidence="1">
    <location>
        <begin position="30"/>
        <end position="50"/>
    </location>
</feature>
<feature type="compositionally biased region" description="Polar residues" evidence="1">
    <location>
        <begin position="37"/>
        <end position="46"/>
    </location>
</feature>
<protein>
    <recommendedName>
        <fullName evidence="4">EF-hand domain-containing protein</fullName>
    </recommendedName>
</protein>
<evidence type="ECO:0000313" key="3">
    <source>
        <dbReference type="Proteomes" id="UP000233332"/>
    </source>
</evidence>
<dbReference type="RefSeq" id="WP_101298851.1">
    <property type="nucleotide sequence ID" value="NZ_NXGX01000001.1"/>
</dbReference>
<dbReference type="AlphaFoldDB" id="A0A2N3LAK7"/>
<reference evidence="2 3" key="1">
    <citation type="submission" date="2017-09" db="EMBL/GenBank/DDBJ databases">
        <title>Biodiversity and function of Thalassospira species in the particle-attached aromatic-hydrocarbon-degrading consortia from the surface seawater of the China South Sea.</title>
        <authorList>
            <person name="Dong C."/>
            <person name="Lai Q."/>
            <person name="Shao Z."/>
        </authorList>
    </citation>
    <scope>NUCLEOTIDE SEQUENCE [LARGE SCALE GENOMIC DNA]</scope>
    <source>
        <strain evidence="2 3">139Z-12</strain>
    </source>
</reference>
<organism evidence="2 3">
    <name type="scientific">Thalassospira lohafexi</name>
    <dbReference type="NCBI Taxonomy" id="744227"/>
    <lineage>
        <taxon>Bacteria</taxon>
        <taxon>Pseudomonadati</taxon>
        <taxon>Pseudomonadota</taxon>
        <taxon>Alphaproteobacteria</taxon>
        <taxon>Rhodospirillales</taxon>
        <taxon>Thalassospiraceae</taxon>
        <taxon>Thalassospira</taxon>
    </lineage>
</organism>
<accession>A0A2N3LAK7</accession>
<proteinExistence type="predicted"/>
<evidence type="ECO:0008006" key="4">
    <source>
        <dbReference type="Google" id="ProtNLM"/>
    </source>
</evidence>
<sequence length="378" mass="40231">MFEHTTFNTPSFNTPSTSQTATLNAAAQSAVGANVPDMSNSANGGSRNDRARERAIADQIDLSIEASKRLEEAISAFRQPVFQVETNPLDAFNALKPALSEAQTRLNRDAFIVLAMMGIPPEKAREIANAMTGGSLEDVALSGANGSGATITAKELALNVSGSTTQIDVSAFRVMSQRIEIDLTQIESRFSSIGSTANISISEFRAQIDLIRIDIAQAFQQDPLILDLDGNGIDITSLQDGQQFDIDGDGNIDQTAWIRGNDALLALDRNKDGKINNGAELFGDQNGAADGFAELAKFDDNQDGKIDANDAVFSALILLRANGEQATLMDEGITSISLSMITPIDQRLIGGDLVATSHFTRDDGSIATVGEVLFDVKA</sequence>
<dbReference type="PANTHER" id="PTHR39431:SF1">
    <property type="entry name" value="FRPA_C-RELATED PROTEIN"/>
    <property type="match status" value="1"/>
</dbReference>
<name>A0A2N3LAK7_9PROT</name>
<keyword evidence="3" id="KW-1185">Reference proteome</keyword>
<evidence type="ECO:0000256" key="1">
    <source>
        <dbReference type="SAM" id="MobiDB-lite"/>
    </source>
</evidence>
<dbReference type="Proteomes" id="UP000233332">
    <property type="component" value="Unassembled WGS sequence"/>
</dbReference>
<dbReference type="EMBL" id="NXGX01000001">
    <property type="protein sequence ID" value="PKR59822.1"/>
    <property type="molecule type" value="Genomic_DNA"/>
</dbReference>
<evidence type="ECO:0000313" key="2">
    <source>
        <dbReference type="EMBL" id="PKR59822.1"/>
    </source>
</evidence>
<gene>
    <name evidence="2" type="ORF">COO92_00110</name>
</gene>